<dbReference type="SUPFAM" id="SSF81665">
    <property type="entry name" value="Calcium ATPase, transmembrane domain M"/>
    <property type="match status" value="1"/>
</dbReference>
<dbReference type="GO" id="GO:0015086">
    <property type="term" value="F:cadmium ion transmembrane transporter activity"/>
    <property type="evidence" value="ECO:0007669"/>
    <property type="project" value="TreeGrafter"/>
</dbReference>
<dbReference type="SUPFAM" id="SSF81653">
    <property type="entry name" value="Calcium ATPase, transduction domain A"/>
    <property type="match status" value="1"/>
</dbReference>
<dbReference type="AlphaFoldDB" id="A0A1U9JV98"/>
<keyword evidence="9 13" id="KW-1133">Transmembrane helix</keyword>
<dbReference type="PANTHER" id="PTHR48085">
    <property type="entry name" value="CADMIUM/ZINC-TRANSPORTING ATPASE HMA2-RELATED"/>
    <property type="match status" value="1"/>
</dbReference>
<proteinExistence type="inferred from homology"/>
<dbReference type="InterPro" id="IPR023298">
    <property type="entry name" value="ATPase_P-typ_TM_dom_sf"/>
</dbReference>
<evidence type="ECO:0000313" key="16">
    <source>
        <dbReference type="EMBL" id="AQS41805.1"/>
    </source>
</evidence>
<reference evidence="16 17" key="2">
    <citation type="journal article" date="2016" name="Sci. Rep.">
        <title>The genome of Rhizobiales bacteria in predatory ants reveals urease gene functions but no genes for nitrogen fixation.</title>
        <authorList>
            <person name="Neuvonen M.M."/>
            <person name="Tamarit D."/>
            <person name="Naslund K."/>
            <person name="Liebig J."/>
            <person name="Feldhaar H."/>
            <person name="Moran N.A."/>
            <person name="Guy L."/>
            <person name="Andersson S.G."/>
        </authorList>
    </citation>
    <scope>NUCLEOTIDE SEQUENCE [LARGE SCALE GENOMIC DNA]</scope>
    <source>
        <strain evidence="16 17">Hsal</strain>
    </source>
</reference>
<feature type="compositionally biased region" description="Basic and acidic residues" evidence="14">
    <location>
        <begin position="19"/>
        <end position="30"/>
    </location>
</feature>
<keyword evidence="5 13" id="KW-0479">Metal-binding</keyword>
<comment type="subcellular location">
    <subcellularLocation>
        <location evidence="13">Cell membrane</location>
    </subcellularLocation>
    <subcellularLocation>
        <location evidence="1">Membrane</location>
        <topology evidence="1">Multi-pass membrane protein</topology>
    </subcellularLocation>
</comment>
<dbReference type="Pfam" id="PF00702">
    <property type="entry name" value="Hydrolase"/>
    <property type="match status" value="1"/>
</dbReference>
<dbReference type="SUPFAM" id="SSF55008">
    <property type="entry name" value="HMA, heavy metal-associated domain"/>
    <property type="match status" value="1"/>
</dbReference>
<evidence type="ECO:0000256" key="2">
    <source>
        <dbReference type="ARBA" id="ARBA00006024"/>
    </source>
</evidence>
<dbReference type="InterPro" id="IPR059000">
    <property type="entry name" value="ATPase_P-type_domA"/>
</dbReference>
<dbReference type="Gene3D" id="3.30.70.100">
    <property type="match status" value="1"/>
</dbReference>
<dbReference type="STRING" id="1902579.BHV28_11170"/>
<accession>A0A1U9JV98</accession>
<dbReference type="KEGG" id="thd:BHV28_11170"/>
<dbReference type="SFLD" id="SFLDF00027">
    <property type="entry name" value="p-type_atpase"/>
    <property type="match status" value="1"/>
</dbReference>
<feature type="transmembrane region" description="Helical" evidence="13">
    <location>
        <begin position="696"/>
        <end position="714"/>
    </location>
</feature>
<dbReference type="GO" id="GO:0005886">
    <property type="term" value="C:plasma membrane"/>
    <property type="evidence" value="ECO:0007669"/>
    <property type="project" value="UniProtKB-SubCell"/>
</dbReference>
<dbReference type="GO" id="GO:0016887">
    <property type="term" value="F:ATP hydrolysis activity"/>
    <property type="evidence" value="ECO:0007669"/>
    <property type="project" value="InterPro"/>
</dbReference>
<dbReference type="InterPro" id="IPR036412">
    <property type="entry name" value="HAD-like_sf"/>
</dbReference>
<feature type="region of interest" description="Disordered" evidence="14">
    <location>
        <begin position="1"/>
        <end position="40"/>
    </location>
</feature>
<dbReference type="FunFam" id="2.70.150.10:FF:000002">
    <property type="entry name" value="Copper-transporting ATPase 1, putative"/>
    <property type="match status" value="1"/>
</dbReference>
<keyword evidence="7 13" id="KW-0067">ATP-binding</keyword>
<protein>
    <recommendedName>
        <fullName evidence="11">P-type Zn(2+) transporter</fullName>
        <ecNumber evidence="11">7.2.2.12</ecNumber>
    </recommendedName>
</protein>
<dbReference type="InterPro" id="IPR008250">
    <property type="entry name" value="ATPase_P-typ_transduc_dom_A_sf"/>
</dbReference>
<evidence type="ECO:0000256" key="7">
    <source>
        <dbReference type="ARBA" id="ARBA00022840"/>
    </source>
</evidence>
<dbReference type="NCBIfam" id="TIGR01525">
    <property type="entry name" value="ATPase-IB_hvy"/>
    <property type="match status" value="1"/>
</dbReference>
<dbReference type="InterPro" id="IPR044492">
    <property type="entry name" value="P_typ_ATPase_HD_dom"/>
</dbReference>
<dbReference type="InterPro" id="IPR018303">
    <property type="entry name" value="ATPase_P-typ_P_site"/>
</dbReference>
<evidence type="ECO:0000256" key="14">
    <source>
        <dbReference type="SAM" id="MobiDB-lite"/>
    </source>
</evidence>
<dbReference type="SUPFAM" id="SSF56784">
    <property type="entry name" value="HAD-like"/>
    <property type="match status" value="1"/>
</dbReference>
<dbReference type="InterPro" id="IPR001757">
    <property type="entry name" value="P_typ_ATPase"/>
</dbReference>
<dbReference type="InterPro" id="IPR051014">
    <property type="entry name" value="Cation_Transport_ATPase_IB"/>
</dbReference>
<evidence type="ECO:0000256" key="11">
    <source>
        <dbReference type="ARBA" id="ARBA00039097"/>
    </source>
</evidence>
<dbReference type="SFLD" id="SFLDS00003">
    <property type="entry name" value="Haloacid_Dehalogenase"/>
    <property type="match status" value="1"/>
</dbReference>
<feature type="transmembrane region" description="Helical" evidence="13">
    <location>
        <begin position="359"/>
        <end position="384"/>
    </location>
</feature>
<dbReference type="NCBIfam" id="TIGR01511">
    <property type="entry name" value="ATPase-IB1_Cu"/>
    <property type="match status" value="1"/>
</dbReference>
<dbReference type="InterPro" id="IPR023214">
    <property type="entry name" value="HAD_sf"/>
</dbReference>
<reference evidence="16 17" key="1">
    <citation type="journal article" date="2010" name="Science">
        <title>Genomic comparison of the ants Camponotus floridanus and Harpegnathos saltator.</title>
        <authorList>
            <person name="Bonasio R."/>
            <person name="Zhang G."/>
            <person name="Ye C."/>
            <person name="Mutti N.S."/>
            <person name="Fang X."/>
            <person name="Qin N."/>
            <person name="Donahue G."/>
            <person name="Yang P."/>
            <person name="Li Q."/>
            <person name="Li C."/>
            <person name="Zhang P."/>
            <person name="Huang Z."/>
            <person name="Berger S.L."/>
            <person name="Reinberg D."/>
            <person name="Wang J."/>
            <person name="Liebig J."/>
        </authorList>
    </citation>
    <scope>NUCLEOTIDE SEQUENCE [LARGE SCALE GENOMIC DNA]</scope>
    <source>
        <strain evidence="16 17">Hsal</strain>
    </source>
</reference>
<feature type="transmembrane region" description="Helical" evidence="13">
    <location>
        <begin position="185"/>
        <end position="203"/>
    </location>
</feature>
<keyword evidence="13" id="KW-1003">Cell membrane</keyword>
<dbReference type="FunFam" id="3.30.70.100:FF:000001">
    <property type="entry name" value="ATPase copper transporting beta"/>
    <property type="match status" value="1"/>
</dbReference>
<dbReference type="PANTHER" id="PTHR48085:SF5">
    <property type="entry name" value="CADMIUM_ZINC-TRANSPORTING ATPASE HMA4-RELATED"/>
    <property type="match status" value="1"/>
</dbReference>
<feature type="compositionally biased region" description="Basic residues" evidence="14">
    <location>
        <begin position="1"/>
        <end position="18"/>
    </location>
</feature>
<dbReference type="SFLD" id="SFLDG00002">
    <property type="entry name" value="C1.7:_P-type_atpase_like"/>
    <property type="match status" value="1"/>
</dbReference>
<keyword evidence="4 13" id="KW-0812">Transmembrane</keyword>
<dbReference type="CDD" id="cd00371">
    <property type="entry name" value="HMA"/>
    <property type="match status" value="1"/>
</dbReference>
<evidence type="ECO:0000256" key="6">
    <source>
        <dbReference type="ARBA" id="ARBA00022741"/>
    </source>
</evidence>
<evidence type="ECO:0000256" key="8">
    <source>
        <dbReference type="ARBA" id="ARBA00022967"/>
    </source>
</evidence>
<dbReference type="PROSITE" id="PS50846">
    <property type="entry name" value="HMA_2"/>
    <property type="match status" value="1"/>
</dbReference>
<dbReference type="PRINTS" id="PR00119">
    <property type="entry name" value="CATATPASE"/>
</dbReference>
<dbReference type="InterPro" id="IPR023299">
    <property type="entry name" value="ATPase_P-typ_cyto_dom_N"/>
</dbReference>
<evidence type="ECO:0000256" key="9">
    <source>
        <dbReference type="ARBA" id="ARBA00022989"/>
    </source>
</evidence>
<evidence type="ECO:0000256" key="1">
    <source>
        <dbReference type="ARBA" id="ARBA00004141"/>
    </source>
</evidence>
<dbReference type="Gene3D" id="3.40.50.1000">
    <property type="entry name" value="HAD superfamily/HAD-like"/>
    <property type="match status" value="1"/>
</dbReference>
<dbReference type="PRINTS" id="PR00941">
    <property type="entry name" value="CDATPASE"/>
</dbReference>
<evidence type="ECO:0000256" key="13">
    <source>
        <dbReference type="RuleBase" id="RU362081"/>
    </source>
</evidence>
<keyword evidence="10 13" id="KW-0472">Membrane</keyword>
<gene>
    <name evidence="16" type="ORF">BHV28_11170</name>
</gene>
<keyword evidence="8" id="KW-1278">Translocase</keyword>
<dbReference type="Proteomes" id="UP000188912">
    <property type="component" value="Chromosome"/>
</dbReference>
<dbReference type="GO" id="GO:0005524">
    <property type="term" value="F:ATP binding"/>
    <property type="evidence" value="ECO:0007669"/>
    <property type="project" value="UniProtKB-UniRule"/>
</dbReference>
<dbReference type="InterPro" id="IPR036163">
    <property type="entry name" value="HMA_dom_sf"/>
</dbReference>
<evidence type="ECO:0000256" key="4">
    <source>
        <dbReference type="ARBA" id="ARBA00022692"/>
    </source>
</evidence>
<keyword evidence="17" id="KW-1185">Reference proteome</keyword>
<evidence type="ECO:0000256" key="12">
    <source>
        <dbReference type="ARBA" id="ARBA00047308"/>
    </source>
</evidence>
<dbReference type="Gene3D" id="3.40.1110.10">
    <property type="entry name" value="Calcium-transporting ATPase, cytoplasmic domain N"/>
    <property type="match status" value="1"/>
</dbReference>
<dbReference type="Pfam" id="PF00122">
    <property type="entry name" value="E1-E2_ATPase"/>
    <property type="match status" value="1"/>
</dbReference>
<dbReference type="Pfam" id="PF00403">
    <property type="entry name" value="HMA"/>
    <property type="match status" value="1"/>
</dbReference>
<dbReference type="GO" id="GO:0016463">
    <property type="term" value="F:P-type zinc transporter activity"/>
    <property type="evidence" value="ECO:0007669"/>
    <property type="project" value="UniProtKB-EC"/>
</dbReference>
<evidence type="ECO:0000256" key="5">
    <source>
        <dbReference type="ARBA" id="ARBA00022723"/>
    </source>
</evidence>
<feature type="domain" description="HMA" evidence="15">
    <location>
        <begin position="45"/>
        <end position="111"/>
    </location>
</feature>
<evidence type="ECO:0000256" key="10">
    <source>
        <dbReference type="ARBA" id="ARBA00023136"/>
    </source>
</evidence>
<dbReference type="EMBL" id="CP017315">
    <property type="protein sequence ID" value="AQS41805.1"/>
    <property type="molecule type" value="Genomic_DNA"/>
</dbReference>
<dbReference type="NCBIfam" id="TIGR01494">
    <property type="entry name" value="ATPase_P-type"/>
    <property type="match status" value="1"/>
</dbReference>
<comment type="similarity">
    <text evidence="2 13">Belongs to the cation transport ATPase (P-type) (TC 3.A.3) family. Type IB subfamily.</text>
</comment>
<name>A0A1U9JV98_9HYPH</name>
<feature type="transmembrane region" description="Helical" evidence="13">
    <location>
        <begin position="390"/>
        <end position="415"/>
    </location>
</feature>
<dbReference type="PROSITE" id="PS00154">
    <property type="entry name" value="ATPASE_E1_E2"/>
    <property type="match status" value="1"/>
</dbReference>
<evidence type="ECO:0000259" key="15">
    <source>
        <dbReference type="PROSITE" id="PS50846"/>
    </source>
</evidence>
<dbReference type="NCBIfam" id="TIGR01512">
    <property type="entry name" value="ATPase-IB2_Cd"/>
    <property type="match status" value="1"/>
</dbReference>
<keyword evidence="6 13" id="KW-0547">Nucleotide-binding</keyword>
<dbReference type="Gene3D" id="2.70.150.10">
    <property type="entry name" value="Calcium-transporting ATPase, cytoplasmic transduction domain A"/>
    <property type="match status" value="1"/>
</dbReference>
<sequence length="746" mass="78820">MTKRHPVSGKAVSKTRHFHDHDHHHPHECEASAPDGDADRPIAANGLSWHVSGMDCASCAATITHALNRLPGVKHVHVSIISETLTLQLDEQQTPRPEIEKTIAALGYKAQSLQAEKPAVQKEPDQRWWQTSKGQAVILSGILLATAFLISLAWPQGREIVFASAALVSLLPVSRHAFAALKHGSPFTIEMLMTIAAVGALFIHAAEEAAMVVFLFNIGEMLEGVAAGRARAGIRALDALAPKTAWRERDGRLQEVSIDDLAIGDIILARSGDRIAADGQVVDGLSSVNEAPVTGESLPRPKRQGDTVYAGTINLEAPLRLRVEKTAADNTIARIIKLVETAETAKAPTERFIDNFSRYYMPVIVGIALLTALIPPLVFAAGWATWLYRALALLLIGCPCALVISVPAAIAASLANGARHGLLVKGGQVIETLAAVRTIAFDKTGTLTTGTLTVSDVIPFNGKAETLLALAYSVEQESSHPLAAAIVAHAQAANIPARKAGHIQTIAGKGMTATIAGKKVFIGAPRFAADYGMIVAAEQARINQLEDQGKTVVVVMKGGIAAGGIALGDMPREDAKPAITALHRLGVETIMMTGDNKRAASAIAEKLDMQAQAELLPEMKADFIGKLAQEKPVGMVGDGINDAPALARANVGIAMGAGTDVALETADAALLRNRVGDVAALIKLARDTMRNIKQNITIALGLKLVFLITTLLGITGLWPAIFADTGATVLVTINALRLLGQKIYES</sequence>
<evidence type="ECO:0000313" key="17">
    <source>
        <dbReference type="Proteomes" id="UP000188912"/>
    </source>
</evidence>
<comment type="catalytic activity">
    <reaction evidence="12">
        <text>Zn(2+)(in) + ATP + H2O = Zn(2+)(out) + ADP + phosphate + H(+)</text>
        <dbReference type="Rhea" id="RHEA:20621"/>
        <dbReference type="ChEBI" id="CHEBI:15377"/>
        <dbReference type="ChEBI" id="CHEBI:15378"/>
        <dbReference type="ChEBI" id="CHEBI:29105"/>
        <dbReference type="ChEBI" id="CHEBI:30616"/>
        <dbReference type="ChEBI" id="CHEBI:43474"/>
        <dbReference type="ChEBI" id="CHEBI:456216"/>
        <dbReference type="EC" id="7.2.2.12"/>
    </reaction>
</comment>
<dbReference type="InterPro" id="IPR006121">
    <property type="entry name" value="HMA_dom"/>
</dbReference>
<keyword evidence="3" id="KW-0813">Transport</keyword>
<feature type="transmembrane region" description="Helical" evidence="13">
    <location>
        <begin position="136"/>
        <end position="154"/>
    </location>
</feature>
<dbReference type="InterPro" id="IPR027256">
    <property type="entry name" value="P-typ_ATPase_IB"/>
</dbReference>
<evidence type="ECO:0000256" key="3">
    <source>
        <dbReference type="ARBA" id="ARBA00022448"/>
    </source>
</evidence>
<organism evidence="16 17">
    <name type="scientific">Candidatus Tokpelaia hoelldobleri</name>
    <dbReference type="NCBI Taxonomy" id="1902579"/>
    <lineage>
        <taxon>Bacteria</taxon>
        <taxon>Pseudomonadati</taxon>
        <taxon>Pseudomonadota</taxon>
        <taxon>Alphaproteobacteria</taxon>
        <taxon>Hyphomicrobiales</taxon>
        <taxon>Candidatus Tokpelaia</taxon>
    </lineage>
</organism>
<dbReference type="GO" id="GO:0046872">
    <property type="term" value="F:metal ion binding"/>
    <property type="evidence" value="ECO:0007669"/>
    <property type="project" value="UniProtKB-KW"/>
</dbReference>
<dbReference type="EC" id="7.2.2.12" evidence="11"/>